<dbReference type="InterPro" id="IPR052179">
    <property type="entry name" value="DD-CPase-like"/>
</dbReference>
<evidence type="ECO:0000256" key="1">
    <source>
        <dbReference type="SAM" id="Phobius"/>
    </source>
</evidence>
<comment type="caution">
    <text evidence="3">The sequence shown here is derived from an EMBL/GenBank/DDBJ whole genome shotgun (WGS) entry which is preliminary data.</text>
</comment>
<dbReference type="Proteomes" id="UP001205748">
    <property type="component" value="Unassembled WGS sequence"/>
</dbReference>
<dbReference type="SUPFAM" id="SSF55166">
    <property type="entry name" value="Hedgehog/DD-peptidase"/>
    <property type="match status" value="1"/>
</dbReference>
<organism evidence="3 4">
    <name type="scientific">Irregularibacter muris</name>
    <dbReference type="NCBI Taxonomy" id="1796619"/>
    <lineage>
        <taxon>Bacteria</taxon>
        <taxon>Bacillati</taxon>
        <taxon>Bacillota</taxon>
        <taxon>Clostridia</taxon>
        <taxon>Eubacteriales</taxon>
        <taxon>Eubacteriaceae</taxon>
        <taxon>Irregularibacter</taxon>
    </lineage>
</organism>
<dbReference type="AlphaFoldDB" id="A0AAE3HFH0"/>
<protein>
    <submittedName>
        <fullName evidence="3">M15 family metallopeptidase</fullName>
    </submittedName>
</protein>
<sequence>MRSKMKITLGVVVLVTIIGVFFPQLIHKDSPIASENINRAQEVFNNNGTSLEEPETVTEKTIIKGIILVNKTYGLPSNYNPGENPEAVEALYKMTKAAQEEIGKTIQSVSGFRSYEYQKNLFNQYAQKDGVEKASTYSARAGHSEHQTGLAFDIGGRNKEHWVKTSFERTEEGKWLKDNAHKYGFILRYPKGKTHITGYTYEPWHFRYVGVEHAEIIYKNDLTLEEYLLEGN</sequence>
<keyword evidence="1" id="KW-1133">Transmembrane helix</keyword>
<keyword evidence="4" id="KW-1185">Reference proteome</keyword>
<dbReference type="EMBL" id="JANKAS010000011">
    <property type="protein sequence ID" value="MCR1899607.1"/>
    <property type="molecule type" value="Genomic_DNA"/>
</dbReference>
<dbReference type="GO" id="GO:0006508">
    <property type="term" value="P:proteolysis"/>
    <property type="evidence" value="ECO:0007669"/>
    <property type="project" value="InterPro"/>
</dbReference>
<dbReference type="Gene3D" id="3.30.1380.10">
    <property type="match status" value="1"/>
</dbReference>
<keyword evidence="1" id="KW-0812">Transmembrane</keyword>
<evidence type="ECO:0000259" key="2">
    <source>
        <dbReference type="Pfam" id="PF02557"/>
    </source>
</evidence>
<feature type="domain" description="D-alanyl-D-alanine carboxypeptidase-like core" evidence="2">
    <location>
        <begin position="84"/>
        <end position="210"/>
    </location>
</feature>
<dbReference type="Pfam" id="PF02557">
    <property type="entry name" value="VanY"/>
    <property type="match status" value="1"/>
</dbReference>
<dbReference type="InterPro" id="IPR003709">
    <property type="entry name" value="VanY-like_core_dom"/>
</dbReference>
<accession>A0AAE3HFH0</accession>
<dbReference type="GO" id="GO:0008233">
    <property type="term" value="F:peptidase activity"/>
    <property type="evidence" value="ECO:0007669"/>
    <property type="project" value="InterPro"/>
</dbReference>
<dbReference type="PANTHER" id="PTHR34385">
    <property type="entry name" value="D-ALANYL-D-ALANINE CARBOXYPEPTIDASE"/>
    <property type="match status" value="1"/>
</dbReference>
<reference evidence="3" key="1">
    <citation type="submission" date="2022-07" db="EMBL/GenBank/DDBJ databases">
        <title>Enhanced cultured diversity of the mouse gut microbiota enables custom-made synthetic communities.</title>
        <authorList>
            <person name="Afrizal A."/>
        </authorList>
    </citation>
    <scope>NUCLEOTIDE SEQUENCE</scope>
    <source>
        <strain evidence="3">DSM 28593</strain>
    </source>
</reference>
<feature type="transmembrane region" description="Helical" evidence="1">
    <location>
        <begin position="7"/>
        <end position="26"/>
    </location>
</feature>
<evidence type="ECO:0000313" key="3">
    <source>
        <dbReference type="EMBL" id="MCR1899607.1"/>
    </source>
</evidence>
<proteinExistence type="predicted"/>
<evidence type="ECO:0000313" key="4">
    <source>
        <dbReference type="Proteomes" id="UP001205748"/>
    </source>
</evidence>
<gene>
    <name evidence="3" type="ORF">NSA47_11530</name>
</gene>
<dbReference type="CDD" id="cd14852">
    <property type="entry name" value="LD-carboxypeptidase"/>
    <property type="match status" value="1"/>
</dbReference>
<name>A0AAE3HFH0_9FIRM</name>
<dbReference type="PANTHER" id="PTHR34385:SF1">
    <property type="entry name" value="PEPTIDOGLYCAN L-ALANYL-D-GLUTAMATE ENDOPEPTIDASE CWLK"/>
    <property type="match status" value="1"/>
</dbReference>
<dbReference type="InterPro" id="IPR009045">
    <property type="entry name" value="Zn_M74/Hedgehog-like"/>
</dbReference>
<dbReference type="RefSeq" id="WP_257532141.1">
    <property type="nucleotide sequence ID" value="NZ_JANKAS010000011.1"/>
</dbReference>
<keyword evidence="1" id="KW-0472">Membrane</keyword>
<dbReference type="InterPro" id="IPR058193">
    <property type="entry name" value="VanY/YodJ_core_dom"/>
</dbReference>